<dbReference type="SMART" id="SM00394">
    <property type="entry name" value="RIIa"/>
    <property type="match status" value="1"/>
</dbReference>
<comment type="subcellular location">
    <subcellularLocation>
        <location evidence="1">Cell membrane</location>
    </subcellularLocation>
</comment>
<dbReference type="InterPro" id="IPR014710">
    <property type="entry name" value="RmlC-like_jellyroll"/>
</dbReference>
<dbReference type="PRINTS" id="PR00103">
    <property type="entry name" value="CAMPKINASE"/>
</dbReference>
<evidence type="ECO:0000313" key="17">
    <source>
        <dbReference type="Proteomes" id="UP000518266"/>
    </source>
</evidence>
<evidence type="ECO:0000256" key="12">
    <source>
        <dbReference type="ARBA" id="ARBA00039637"/>
    </source>
</evidence>
<keyword evidence="9" id="KW-0472">Membrane</keyword>
<evidence type="ECO:0000256" key="11">
    <source>
        <dbReference type="ARBA" id="ARBA00023157"/>
    </source>
</evidence>
<evidence type="ECO:0000256" key="5">
    <source>
        <dbReference type="ARBA" id="ARBA00022566"/>
    </source>
</evidence>
<dbReference type="EMBL" id="JAAKFY010000014">
    <property type="protein sequence ID" value="KAF3845704.1"/>
    <property type="molecule type" value="Genomic_DNA"/>
</dbReference>
<feature type="domain" description="Cyclic nucleotide-binding" evidence="15">
    <location>
        <begin position="298"/>
        <end position="419"/>
    </location>
</feature>
<dbReference type="PROSITE" id="PS50042">
    <property type="entry name" value="CNMP_BINDING_3"/>
    <property type="match status" value="2"/>
</dbReference>
<keyword evidence="10 13" id="KW-0114">cAMP</keyword>
<comment type="similarity">
    <text evidence="2">Belongs to the cAMP-dependent kinase regulatory chain family.</text>
</comment>
<evidence type="ECO:0000256" key="1">
    <source>
        <dbReference type="ARBA" id="ARBA00004236"/>
    </source>
</evidence>
<dbReference type="Gene3D" id="1.20.890.10">
    <property type="entry name" value="cAMP-dependent protein kinase regulatory subunit, dimerization-anchoring domain"/>
    <property type="match status" value="1"/>
</dbReference>
<dbReference type="AlphaFoldDB" id="A0A7J5Y8C1"/>
<dbReference type="FunFam" id="1.20.890.10:FF:000001">
    <property type="entry name" value="cAMP-dependent protein kinase type I-alpha regulatory subunit"/>
    <property type="match status" value="1"/>
</dbReference>
<dbReference type="GO" id="GO:0005829">
    <property type="term" value="C:cytosol"/>
    <property type="evidence" value="ECO:0007669"/>
    <property type="project" value="TreeGrafter"/>
</dbReference>
<evidence type="ECO:0000256" key="10">
    <source>
        <dbReference type="ARBA" id="ARBA00023149"/>
    </source>
</evidence>
<dbReference type="Pfam" id="PF02197">
    <property type="entry name" value="RIIa"/>
    <property type="match status" value="1"/>
</dbReference>
<dbReference type="InterPro" id="IPR003117">
    <property type="entry name" value="cAMP_dep_PK_reg_su_I/II_a/b"/>
</dbReference>
<dbReference type="PIRSF" id="PIRSF000548">
    <property type="entry name" value="PK_regulatory"/>
    <property type="match status" value="1"/>
</dbReference>
<dbReference type="GO" id="GO:0030552">
    <property type="term" value="F:cAMP binding"/>
    <property type="evidence" value="ECO:0007669"/>
    <property type="project" value="UniProtKB-KW"/>
</dbReference>
<comment type="caution">
    <text evidence="16">The sequence shown here is derived from an EMBL/GenBank/DDBJ whole genome shotgun (WGS) entry which is preliminary data.</text>
</comment>
<feature type="non-terminal residue" evidence="16">
    <location>
        <position position="452"/>
    </location>
</feature>
<dbReference type="Proteomes" id="UP000518266">
    <property type="component" value="Unassembled WGS sequence"/>
</dbReference>
<feature type="binding site" evidence="13">
    <location>
        <position position="245"/>
    </location>
    <ligand>
        <name>3',5'-cyclic AMP</name>
        <dbReference type="ChEBI" id="CHEBI:58165"/>
        <label>1</label>
    </ligand>
</feature>
<dbReference type="Pfam" id="PF00027">
    <property type="entry name" value="cNMP_binding"/>
    <property type="match status" value="2"/>
</dbReference>
<protein>
    <recommendedName>
        <fullName evidence="12">cAMP-dependent protein kinase type I-alpha regulatory subunit</fullName>
    </recommendedName>
</protein>
<keyword evidence="11" id="KW-1015">Disulfide bond</keyword>
<keyword evidence="4" id="KW-0597">Phosphoprotein</keyword>
<sequence>MASSTSGEEERSLRECEQYVQKHNIQKLLKDCIIQLCTSRPDRPLAFLRDHFDRLEKEEVQQMSSQRKSSSRSDSREDEVSPPMNPVVRGRNRRGAISAEVYTEEDAASYVRKVCGGSFHFLISHTFILFSKLHKSIFVFYELTTCVVDYKSMASLSKAMEKNVLFAHLDDNERRVFFLPTSDIFDAMFSVNYIAGETVIQQGLFIAPVAGDEGDNFYVIDQGDMDIYVNNEWVTSIGEGGSFGELALIYGTPRAASVRAKSDVKLWGIDRDSYRRILMGSTLRKRKMYEEFLSKVSILESLDKWERLMVADALETVHFEDSQKIVVQGQPGDEFFIILEGTAAVLQRRSEDEEFVEVGRLGPSDYFGEIALLMNRPRAATVVALGPLKCVKLDRPRFERVLGPCSDILKRNIEQYNSFVSLSLTGPLQISSEDHPSCSFGAFLQIDWSDVS</sequence>
<dbReference type="SUPFAM" id="SSF51206">
    <property type="entry name" value="cAMP-binding domain-like"/>
    <property type="match status" value="2"/>
</dbReference>
<dbReference type="SMART" id="SM00100">
    <property type="entry name" value="cNMP"/>
    <property type="match status" value="2"/>
</dbReference>
<dbReference type="PROSITE" id="PS00888">
    <property type="entry name" value="CNMP_BINDING_1"/>
    <property type="match status" value="1"/>
</dbReference>
<dbReference type="SUPFAM" id="SSF47391">
    <property type="entry name" value="Dimerization-anchoring domain of cAMP-dependent PK regulatory subunit"/>
    <property type="match status" value="1"/>
</dbReference>
<evidence type="ECO:0000256" key="3">
    <source>
        <dbReference type="ARBA" id="ARBA00022475"/>
    </source>
</evidence>
<dbReference type="PANTHER" id="PTHR11635:SF129">
    <property type="entry name" value="CAMP-DEPENDENT PROTEIN KINASE TYPE I-ALPHA REGULATORY SUBUNIT"/>
    <property type="match status" value="1"/>
</dbReference>
<dbReference type="GO" id="GO:0034236">
    <property type="term" value="F:protein kinase A catalytic subunit binding"/>
    <property type="evidence" value="ECO:0007669"/>
    <property type="project" value="TreeGrafter"/>
</dbReference>
<dbReference type="CDD" id="cd00038">
    <property type="entry name" value="CAP_ED"/>
    <property type="match status" value="2"/>
</dbReference>
<keyword evidence="7 13" id="KW-0547">Nucleotide-binding</keyword>
<feature type="region of interest" description="Disordered" evidence="14">
    <location>
        <begin position="59"/>
        <end position="90"/>
    </location>
</feature>
<name>A0A7J5Y8C1_DISMA</name>
<dbReference type="PANTHER" id="PTHR11635">
    <property type="entry name" value="CAMP-DEPENDENT PROTEIN KINASE REGULATORY CHAIN"/>
    <property type="match status" value="1"/>
</dbReference>
<dbReference type="CDD" id="cd12101">
    <property type="entry name" value="DD_RIalpha_PKA"/>
    <property type="match status" value="1"/>
</dbReference>
<dbReference type="FunFam" id="2.60.120.10:FF:000006">
    <property type="entry name" value="cAMP-dependent protein kinase type I-alpha regulatory subunit"/>
    <property type="match status" value="1"/>
</dbReference>
<feature type="binding site" evidence="13">
    <location>
        <position position="378"/>
    </location>
    <ligand>
        <name>3',5'-cyclic AMP</name>
        <dbReference type="ChEBI" id="CHEBI:58165"/>
        <label>2</label>
    </ligand>
</feature>
<evidence type="ECO:0000256" key="14">
    <source>
        <dbReference type="SAM" id="MobiDB-lite"/>
    </source>
</evidence>
<keyword evidence="8" id="KW-0007">Acetylation</keyword>
<evidence type="ECO:0000256" key="8">
    <source>
        <dbReference type="ARBA" id="ARBA00022990"/>
    </source>
</evidence>
<organism evidence="16 17">
    <name type="scientific">Dissostichus mawsoni</name>
    <name type="common">Antarctic cod</name>
    <dbReference type="NCBI Taxonomy" id="36200"/>
    <lineage>
        <taxon>Eukaryota</taxon>
        <taxon>Metazoa</taxon>
        <taxon>Chordata</taxon>
        <taxon>Craniata</taxon>
        <taxon>Vertebrata</taxon>
        <taxon>Euteleostomi</taxon>
        <taxon>Actinopterygii</taxon>
        <taxon>Neopterygii</taxon>
        <taxon>Teleostei</taxon>
        <taxon>Neoteleostei</taxon>
        <taxon>Acanthomorphata</taxon>
        <taxon>Eupercaria</taxon>
        <taxon>Perciformes</taxon>
        <taxon>Notothenioidei</taxon>
        <taxon>Nototheniidae</taxon>
        <taxon>Dissostichus</taxon>
    </lineage>
</organism>
<dbReference type="InterPro" id="IPR012198">
    <property type="entry name" value="cAMP_dep_PK_reg_su"/>
</dbReference>
<dbReference type="GO" id="GO:0005952">
    <property type="term" value="C:cAMP-dependent protein kinase complex"/>
    <property type="evidence" value="ECO:0007669"/>
    <property type="project" value="InterPro"/>
</dbReference>
<dbReference type="GO" id="GO:0005886">
    <property type="term" value="C:plasma membrane"/>
    <property type="evidence" value="ECO:0007669"/>
    <property type="project" value="UniProtKB-SubCell"/>
</dbReference>
<evidence type="ECO:0000259" key="15">
    <source>
        <dbReference type="PROSITE" id="PS50042"/>
    </source>
</evidence>
<feature type="domain" description="Cyclic nucleotide-binding" evidence="15">
    <location>
        <begin position="211"/>
        <end position="295"/>
    </location>
</feature>
<dbReference type="OrthoDB" id="417078at2759"/>
<evidence type="ECO:0000256" key="9">
    <source>
        <dbReference type="ARBA" id="ARBA00023136"/>
    </source>
</evidence>
<dbReference type="PROSITE" id="PS00889">
    <property type="entry name" value="CNMP_BINDING_2"/>
    <property type="match status" value="2"/>
</dbReference>
<dbReference type="GO" id="GO:0004862">
    <property type="term" value="F:cAMP-dependent protein kinase inhibitor activity"/>
    <property type="evidence" value="ECO:0007669"/>
    <property type="project" value="TreeGrafter"/>
</dbReference>
<keyword evidence="3" id="KW-1003">Cell membrane</keyword>
<dbReference type="InterPro" id="IPR050503">
    <property type="entry name" value="cAMP-dep_PK_reg_su-like"/>
</dbReference>
<evidence type="ECO:0000313" key="16">
    <source>
        <dbReference type="EMBL" id="KAF3845704.1"/>
    </source>
</evidence>
<evidence type="ECO:0000256" key="6">
    <source>
        <dbReference type="ARBA" id="ARBA00022737"/>
    </source>
</evidence>
<dbReference type="InterPro" id="IPR000595">
    <property type="entry name" value="cNMP-bd_dom"/>
</dbReference>
<evidence type="ECO:0000256" key="13">
    <source>
        <dbReference type="PIRSR" id="PIRSR000548-1"/>
    </source>
</evidence>
<evidence type="ECO:0000256" key="4">
    <source>
        <dbReference type="ARBA" id="ARBA00022553"/>
    </source>
</evidence>
<keyword evidence="5 13" id="KW-0116">cAMP-binding</keyword>
<keyword evidence="17" id="KW-1185">Reference proteome</keyword>
<dbReference type="Gene3D" id="2.60.120.10">
    <property type="entry name" value="Jelly Rolls"/>
    <property type="match status" value="2"/>
</dbReference>
<accession>A0A7J5Y8C1</accession>
<evidence type="ECO:0000256" key="7">
    <source>
        <dbReference type="ARBA" id="ARBA00022741"/>
    </source>
</evidence>
<feature type="binding site" evidence="13">
    <location>
        <position position="254"/>
    </location>
    <ligand>
        <name>3',5'-cyclic AMP</name>
        <dbReference type="ChEBI" id="CHEBI:58165"/>
        <label>1</label>
    </ligand>
</feature>
<proteinExistence type="inferred from homology"/>
<keyword evidence="6" id="KW-0677">Repeat</keyword>
<gene>
    <name evidence="16" type="ORF">F7725_002782</name>
</gene>
<evidence type="ECO:0000256" key="2">
    <source>
        <dbReference type="ARBA" id="ARBA00005753"/>
    </source>
</evidence>
<reference evidence="16 17" key="1">
    <citation type="submission" date="2020-03" db="EMBL/GenBank/DDBJ databases">
        <title>Dissostichus mawsoni Genome sequencing and assembly.</title>
        <authorList>
            <person name="Park H."/>
        </authorList>
    </citation>
    <scope>NUCLEOTIDE SEQUENCE [LARGE SCALE GENOMIC DNA]</scope>
    <source>
        <strain evidence="16">DM0001</strain>
        <tissue evidence="16">Muscle</tissue>
    </source>
</reference>
<dbReference type="InterPro" id="IPR018490">
    <property type="entry name" value="cNMP-bd_dom_sf"/>
</dbReference>
<dbReference type="InterPro" id="IPR018488">
    <property type="entry name" value="cNMP-bd_CS"/>
</dbReference>
<feature type="binding site" evidence="13">
    <location>
        <position position="369"/>
    </location>
    <ligand>
        <name>3',5'-cyclic AMP</name>
        <dbReference type="ChEBI" id="CHEBI:58165"/>
        <label>2</label>
    </ligand>
</feature>